<evidence type="ECO:0000313" key="2">
    <source>
        <dbReference type="Proteomes" id="UP001152531"/>
    </source>
</evidence>
<evidence type="ECO:0000313" key="1">
    <source>
        <dbReference type="EMBL" id="CAH6723116.1"/>
    </source>
</evidence>
<organism evidence="1 2">
    <name type="scientific">[Candida] jaroonii</name>
    <dbReference type="NCBI Taxonomy" id="467808"/>
    <lineage>
        <taxon>Eukaryota</taxon>
        <taxon>Fungi</taxon>
        <taxon>Dikarya</taxon>
        <taxon>Ascomycota</taxon>
        <taxon>Saccharomycotina</taxon>
        <taxon>Pichiomycetes</taxon>
        <taxon>Debaryomycetaceae</taxon>
        <taxon>Yamadazyma</taxon>
    </lineage>
</organism>
<keyword evidence="2" id="KW-1185">Reference proteome</keyword>
<dbReference type="EMBL" id="CALSDN010000013">
    <property type="protein sequence ID" value="CAH6723116.1"/>
    <property type="molecule type" value="Genomic_DNA"/>
</dbReference>
<sequence>MENKLNPSFDDEDNNPFSQKNDHEEEESILLYKSNSNGSKIKDTTNSIQINHQSRVSNLLKHNSNVKIQITEANNSSEGMVNSSKKYIVYTIKLINDDTKEEIQIRRRYSDFESLREILTKIFPLLIIPPIPPKNYLNFSVLNNLVSSKNNGTTNKRDTNDYSYINSTHLNSNKLIEHRKRLLSNFLNNCLSIPKIRNLEFFNKFLDPNTNWTDEINLVNSQLPKDIYHSNPENGLKTDAIYANLPNPVSNHPISMSFLKPLQSKKLTKLLPDHTNNGNGTSGNGTSGHVTASNGTNVIAGNGSNGNHVNGSDEADESNENGSENEDLPSPSDSSDNLAQEKPINTSGLDKINRKIMDNFIGVASDYTELGTVFNSFSLILSDAPIVRAKKSEDQENSKLNIILDKMGQVFDRSYITINALINDLETKFSEPLGEEVQYTSILNFIQRFQSKKLKQKRLLDSEIKDKKQTLDELLKSEEEGKRLDSSPKNDAMAKNNQSEIEPKKSKLKMFSNMNSIKKITQYVTDIMDQNPVETRKQRITDLQNKIVTLEKCQGIMLEDISYISDELGKNVKLFHNKQLKVIYEILLCYNGFLVNWAKKNIEIWEEIRGEIISL</sequence>
<name>A0ACA9YEX2_9ASCO</name>
<reference evidence="1" key="1">
    <citation type="submission" date="2022-06" db="EMBL/GenBank/DDBJ databases">
        <authorList>
            <person name="Legras J.-L."/>
            <person name="Devillers H."/>
            <person name="Grondin C."/>
        </authorList>
    </citation>
    <scope>NUCLEOTIDE SEQUENCE</scope>
    <source>
        <strain evidence="1">CLIB 1444</strain>
    </source>
</reference>
<protein>
    <submittedName>
        <fullName evidence="1">Sorting nexin-41</fullName>
    </submittedName>
</protein>
<comment type="caution">
    <text evidence="1">The sequence shown here is derived from an EMBL/GenBank/DDBJ whole genome shotgun (WGS) entry which is preliminary data.</text>
</comment>
<gene>
    <name evidence="1" type="ORF">CLIB1444_13S00716</name>
</gene>
<accession>A0ACA9YEX2</accession>
<proteinExistence type="predicted"/>
<dbReference type="Proteomes" id="UP001152531">
    <property type="component" value="Unassembled WGS sequence"/>
</dbReference>